<keyword evidence="1" id="KW-0472">Membrane</keyword>
<protein>
    <submittedName>
        <fullName evidence="2">Uncharacterized protein</fullName>
    </submittedName>
</protein>
<comment type="caution">
    <text evidence="2">The sequence shown here is derived from an EMBL/GenBank/DDBJ whole genome shotgun (WGS) entry which is preliminary data.</text>
</comment>
<keyword evidence="1" id="KW-1133">Transmembrane helix</keyword>
<accession>A0A4R2PQX6</accession>
<name>A0A4R2PQX6_RHOSA</name>
<evidence type="ECO:0000313" key="3">
    <source>
        <dbReference type="Proteomes" id="UP000295399"/>
    </source>
</evidence>
<dbReference type="Proteomes" id="UP000295399">
    <property type="component" value="Unassembled WGS sequence"/>
</dbReference>
<dbReference type="OrthoDB" id="5195601at2"/>
<proteinExistence type="predicted"/>
<dbReference type="EMBL" id="SLXO01000001">
    <property type="protein sequence ID" value="TCP38219.1"/>
    <property type="molecule type" value="Genomic_DNA"/>
</dbReference>
<evidence type="ECO:0000313" key="2">
    <source>
        <dbReference type="EMBL" id="TCP38219.1"/>
    </source>
</evidence>
<dbReference type="InParanoid" id="A0A4R2PQX6"/>
<feature type="transmembrane region" description="Helical" evidence="1">
    <location>
        <begin position="83"/>
        <end position="104"/>
    </location>
</feature>
<evidence type="ECO:0000256" key="1">
    <source>
        <dbReference type="SAM" id="Phobius"/>
    </source>
</evidence>
<keyword evidence="3" id="KW-1185">Reference proteome</keyword>
<reference evidence="2 3" key="1">
    <citation type="submission" date="2019-03" db="EMBL/GenBank/DDBJ databases">
        <title>Genomic Encyclopedia of Type Strains, Phase IV (KMG-IV): sequencing the most valuable type-strain genomes for metagenomic binning, comparative biology and taxonomic classification.</title>
        <authorList>
            <person name="Goeker M."/>
        </authorList>
    </citation>
    <scope>NUCLEOTIDE SEQUENCE [LARGE SCALE GENOMIC DNA]</scope>
    <source>
        <strain evidence="2 3">DSM 2132</strain>
    </source>
</reference>
<dbReference type="RefSeq" id="WP_132706508.1">
    <property type="nucleotide sequence ID" value="NZ_JACIGF010000001.1"/>
</dbReference>
<gene>
    <name evidence="2" type="ORF">EV659_101117</name>
</gene>
<dbReference type="AlphaFoldDB" id="A0A4R2PQX6"/>
<feature type="transmembrane region" description="Helical" evidence="1">
    <location>
        <begin position="41"/>
        <end position="62"/>
    </location>
</feature>
<organism evidence="2 3">
    <name type="scientific">Rhodothalassium salexigens DSM 2132</name>
    <dbReference type="NCBI Taxonomy" id="1188247"/>
    <lineage>
        <taxon>Bacteria</taxon>
        <taxon>Pseudomonadati</taxon>
        <taxon>Pseudomonadota</taxon>
        <taxon>Alphaproteobacteria</taxon>
        <taxon>Rhodothalassiales</taxon>
        <taxon>Rhodothalassiaceae</taxon>
        <taxon>Rhodothalassium</taxon>
    </lineage>
</organism>
<keyword evidence="1" id="KW-0812">Transmembrane</keyword>
<feature type="transmembrane region" description="Helical" evidence="1">
    <location>
        <begin position="110"/>
        <end position="131"/>
    </location>
</feature>
<sequence>MLKTLHAVAGALALATICTFWGATAITEAAGATAAVVMVKTWIPWGFFVLIPALMVAGGSGFRLGQGWRAGLVEAKRRRMPIIAINGLVILVPSALILSIRAQAGQFDTLFYAVQGVELLAGAANIVLLGMNMRDGLRLRRRDAVLAQAGRG</sequence>